<comment type="caution">
    <text evidence="2">The sequence shown here is derived from an EMBL/GenBank/DDBJ whole genome shotgun (WGS) entry which is preliminary data.</text>
</comment>
<dbReference type="Pfam" id="PF07883">
    <property type="entry name" value="Cupin_2"/>
    <property type="match status" value="1"/>
</dbReference>
<dbReference type="InterPro" id="IPR013096">
    <property type="entry name" value="Cupin_2"/>
</dbReference>
<dbReference type="Gene3D" id="2.60.120.10">
    <property type="entry name" value="Jelly Rolls"/>
    <property type="match status" value="1"/>
</dbReference>
<accession>A0A6B1DVD1</accession>
<evidence type="ECO:0000259" key="1">
    <source>
        <dbReference type="Pfam" id="PF07883"/>
    </source>
</evidence>
<proteinExistence type="predicted"/>
<dbReference type="InterPro" id="IPR014710">
    <property type="entry name" value="RmlC-like_jellyroll"/>
</dbReference>
<organism evidence="2">
    <name type="scientific">Caldilineaceae bacterium SB0662_bin_9</name>
    <dbReference type="NCBI Taxonomy" id="2605258"/>
    <lineage>
        <taxon>Bacteria</taxon>
        <taxon>Bacillati</taxon>
        <taxon>Chloroflexota</taxon>
        <taxon>Caldilineae</taxon>
        <taxon>Caldilineales</taxon>
        <taxon>Caldilineaceae</taxon>
    </lineage>
</organism>
<dbReference type="SUPFAM" id="SSF51182">
    <property type="entry name" value="RmlC-like cupins"/>
    <property type="match status" value="1"/>
</dbReference>
<protein>
    <submittedName>
        <fullName evidence="2">Cupin domain-containing protein</fullName>
    </submittedName>
</protein>
<feature type="domain" description="Cupin type-2" evidence="1">
    <location>
        <begin position="34"/>
        <end position="105"/>
    </location>
</feature>
<dbReference type="EMBL" id="VXPY01000115">
    <property type="protein sequence ID" value="MYD91800.1"/>
    <property type="molecule type" value="Genomic_DNA"/>
</dbReference>
<reference evidence="2" key="1">
    <citation type="submission" date="2019-09" db="EMBL/GenBank/DDBJ databases">
        <title>Characterisation of the sponge microbiome using genome-centric metagenomics.</title>
        <authorList>
            <person name="Engelberts J.P."/>
            <person name="Robbins S.J."/>
            <person name="De Goeij J.M."/>
            <person name="Aranda M."/>
            <person name="Bell S.C."/>
            <person name="Webster N.S."/>
        </authorList>
    </citation>
    <scope>NUCLEOTIDE SEQUENCE</scope>
    <source>
        <strain evidence="2">SB0662_bin_9</strain>
    </source>
</reference>
<sequence length="131" mass="14240">MHTVRLADGRAVVAPDGSQIRELVAVAQGSMVHCTLPQDAVSMAVVHATVDEAWYCLAGTGQVWRRCEGSESVLDVEAGTALTIECGTHFQFRNTGDEDLCFVIVTMPPWPGAEEARRVEDYWAAPRSHVA</sequence>
<dbReference type="InterPro" id="IPR011051">
    <property type="entry name" value="RmlC_Cupin_sf"/>
</dbReference>
<evidence type="ECO:0000313" key="2">
    <source>
        <dbReference type="EMBL" id="MYD91800.1"/>
    </source>
</evidence>
<name>A0A6B1DVD1_9CHLR</name>
<gene>
    <name evidence="2" type="ORF">F4Y08_15955</name>
</gene>
<dbReference type="AlphaFoldDB" id="A0A6B1DVD1"/>